<dbReference type="SUPFAM" id="SSF55729">
    <property type="entry name" value="Acyl-CoA N-acyltransferases (Nat)"/>
    <property type="match status" value="1"/>
</dbReference>
<keyword evidence="3" id="KW-1185">Reference proteome</keyword>
<dbReference type="Gene3D" id="3.40.630.30">
    <property type="match status" value="1"/>
</dbReference>
<evidence type="ECO:0000313" key="2">
    <source>
        <dbReference type="EMBL" id="QRR01922.1"/>
    </source>
</evidence>
<sequence length="329" mass="37062">MKTVIITPIPEFCPFEPGARVFVSESPDVPLRLAFTPFLYLRSDHLQTQSEKSCISFYLIRESEEAASACLHCFEHENGILHSPGRAPFGGVQCSEHCSAQEITWFLNSIKCWLRHKKGMQLVVKTAPACYQPGLHSLLHSSYLSAGFIVEQQHSNRHINVADPFEDLLHNSEKRRLRKCRVTGFEIPAPGSLPVSLVYNFIHACRQQKGYPMSISGAQVEHLAGKFPQDIMTFGLMYDGKLAAAALTVQVDQHILYNFLSDYDPAFRHYSPVVLLTKTIHDFCKKQGINMLDLGISLDENGRYKPSLGRFKEHLGGVVSEKLTYTLHL</sequence>
<dbReference type="Proteomes" id="UP000612680">
    <property type="component" value="Chromosome"/>
</dbReference>
<name>A0ABX7I749_9BACT</name>
<dbReference type="EMBL" id="CP056775">
    <property type="protein sequence ID" value="QRR01922.1"/>
    <property type="molecule type" value="Genomic_DNA"/>
</dbReference>
<dbReference type="RefSeq" id="WP_204656088.1">
    <property type="nucleotide sequence ID" value="NZ_CP056775.1"/>
</dbReference>
<evidence type="ECO:0000259" key="1">
    <source>
        <dbReference type="Pfam" id="PF13480"/>
    </source>
</evidence>
<reference evidence="2 3" key="1">
    <citation type="submission" date="2020-06" db="EMBL/GenBank/DDBJ databases">
        <title>Dyadobacter sandarakinus sp. nov., isolated from the soil of the Arctic Yellow River Station.</title>
        <authorList>
            <person name="Zhang Y."/>
            <person name="Peng F."/>
        </authorList>
    </citation>
    <scope>NUCLEOTIDE SEQUENCE [LARGE SCALE GENOMIC DNA]</scope>
    <source>
        <strain evidence="2 3">Q3-56</strain>
    </source>
</reference>
<organism evidence="2 3">
    <name type="scientific">Dyadobacter sandarakinus</name>
    <dbReference type="NCBI Taxonomy" id="2747268"/>
    <lineage>
        <taxon>Bacteria</taxon>
        <taxon>Pseudomonadati</taxon>
        <taxon>Bacteroidota</taxon>
        <taxon>Cytophagia</taxon>
        <taxon>Cytophagales</taxon>
        <taxon>Spirosomataceae</taxon>
        <taxon>Dyadobacter</taxon>
    </lineage>
</organism>
<evidence type="ECO:0000313" key="3">
    <source>
        <dbReference type="Proteomes" id="UP000612680"/>
    </source>
</evidence>
<dbReference type="InterPro" id="IPR038740">
    <property type="entry name" value="BioF2-like_GNAT_dom"/>
</dbReference>
<dbReference type="InterPro" id="IPR016181">
    <property type="entry name" value="Acyl_CoA_acyltransferase"/>
</dbReference>
<gene>
    <name evidence="2" type="ORF">HWI92_13895</name>
</gene>
<dbReference type="Pfam" id="PF13480">
    <property type="entry name" value="Acetyltransf_6"/>
    <property type="match status" value="1"/>
</dbReference>
<feature type="domain" description="BioF2-like acetyltransferase" evidence="1">
    <location>
        <begin position="220"/>
        <end position="305"/>
    </location>
</feature>
<protein>
    <submittedName>
        <fullName evidence="2">GNAT family N-acetyltransferase</fullName>
    </submittedName>
</protein>
<accession>A0ABX7I749</accession>
<proteinExistence type="predicted"/>